<dbReference type="SUPFAM" id="SSF53474">
    <property type="entry name" value="alpha/beta-Hydrolases"/>
    <property type="match status" value="1"/>
</dbReference>
<dbReference type="InterPro" id="IPR001375">
    <property type="entry name" value="Peptidase_S9_cat"/>
</dbReference>
<evidence type="ECO:0000313" key="4">
    <source>
        <dbReference type="Proteomes" id="UP000182961"/>
    </source>
</evidence>
<dbReference type="Gene3D" id="2.140.10.30">
    <property type="entry name" value="Dipeptidylpeptidase IV, N-terminal domain"/>
    <property type="match status" value="1"/>
</dbReference>
<dbReference type="GO" id="GO:0004177">
    <property type="term" value="F:aminopeptidase activity"/>
    <property type="evidence" value="ECO:0007669"/>
    <property type="project" value="UniProtKB-KW"/>
</dbReference>
<name>A0A1I4WSV6_9FLAO</name>
<feature type="domain" description="Dipeptidylpeptidase IV N-terminal" evidence="2">
    <location>
        <begin position="344"/>
        <end position="495"/>
    </location>
</feature>
<dbReference type="AlphaFoldDB" id="A0A1I4WSV6"/>
<dbReference type="InterPro" id="IPR029058">
    <property type="entry name" value="AB_hydrolase_fold"/>
</dbReference>
<keyword evidence="4" id="KW-1185">Reference proteome</keyword>
<protein>
    <submittedName>
        <fullName evidence="3">Dipeptidyl aminopeptidase/acylaminoacyl peptidase</fullName>
    </submittedName>
</protein>
<evidence type="ECO:0000259" key="1">
    <source>
        <dbReference type="Pfam" id="PF00326"/>
    </source>
</evidence>
<sequence length="785" mass="90053">MLQTKLPYFLLLVSFFGFSQSLKLEEIMKGNDFIGWQPENPRWSVDGQKVFFEWNPNKEWGASTYFWQKGTTAPKLATPEEAAFSRYNIKINKNGTVGYYSNKGAIFSYSIKDKVTKKLYATTASITNLELGSKEGVLFFGQNDNLMQLDTKAGTLLQLTNFKKGTSKNKKEDDKSFLKAQQTELFQFIRDQEAKRKWNAERAKAIKSDFPKEYWYGEDNLEAFKMNPNGQYATFRLTEEAKTKSEKMEVFITADGYNQSPETKEKVSVKNLVNSKMGIYNVAKDTVYMINFSKLSHIKDQPEYYALYDNLKKKDKEEKLIIAQDPVYNETGSFAVVEIRSQDNKERWLVNLNLENGTFEEIDHQHDEAWIGGPGIPSYSFGSGNLGFLYDNETIYFQSEATGFSHLYTYNLKTKKKTQVTTGKWEVRDVTLSKDKKTFYLSTNTTHPGNREFYKLNVSDTVLQPILTADGAHEVSMSPDETTLVVRYSYKDKPWELYVAPNIKNAKLSPITSSTTEAFRSYKWRKPEVITYKAQDGATVYARVYQPEETKANKAAVIFVHGAGYLQNAHNYWSNYHREYMFHNLLTDLGYTVLDIDYRGSDGYGREVRTGIYRFMGGKDLSDHIDGKKVLVDKYGIDPNRVGIYGGSYGGFITLMAMLTTPKEFASGAALRSVTDWAHYNHGYTGNILNFPETDPIAFQKSSPIYYADKLEGNLLMLHGMVDDNVEYKDIVRISQRFIELGKKNWSLASFPVEAHGFRETYSWIDEYSRILQLFEATIGKKETK</sequence>
<dbReference type="Pfam" id="PF00930">
    <property type="entry name" value="DPPIV_N"/>
    <property type="match status" value="1"/>
</dbReference>
<dbReference type="PANTHER" id="PTHR11731:SF193">
    <property type="entry name" value="DIPEPTIDYL PEPTIDASE 9"/>
    <property type="match status" value="1"/>
</dbReference>
<evidence type="ECO:0000259" key="2">
    <source>
        <dbReference type="Pfam" id="PF00930"/>
    </source>
</evidence>
<gene>
    <name evidence="3" type="ORF">SAMN05444143_10768</name>
</gene>
<evidence type="ECO:0000313" key="3">
    <source>
        <dbReference type="EMBL" id="SFN16170.1"/>
    </source>
</evidence>
<feature type="domain" description="Peptidase S9 prolyl oligopeptidase catalytic" evidence="1">
    <location>
        <begin position="584"/>
        <end position="781"/>
    </location>
</feature>
<dbReference type="GO" id="GO:0008239">
    <property type="term" value="F:dipeptidyl-peptidase activity"/>
    <property type="evidence" value="ECO:0007669"/>
    <property type="project" value="TreeGrafter"/>
</dbReference>
<dbReference type="EMBL" id="FOUT01000007">
    <property type="protein sequence ID" value="SFN16170.1"/>
    <property type="molecule type" value="Genomic_DNA"/>
</dbReference>
<dbReference type="Pfam" id="PF00326">
    <property type="entry name" value="Peptidase_S9"/>
    <property type="match status" value="1"/>
</dbReference>
<dbReference type="RefSeq" id="WP_035717417.1">
    <property type="nucleotide sequence ID" value="NZ_CBCRUM010000013.1"/>
</dbReference>
<keyword evidence="3" id="KW-0645">Protease</keyword>
<dbReference type="GO" id="GO:0008236">
    <property type="term" value="F:serine-type peptidase activity"/>
    <property type="evidence" value="ECO:0007669"/>
    <property type="project" value="InterPro"/>
</dbReference>
<dbReference type="GO" id="GO:0006508">
    <property type="term" value="P:proteolysis"/>
    <property type="evidence" value="ECO:0007669"/>
    <property type="project" value="InterPro"/>
</dbReference>
<keyword evidence="3" id="KW-0031">Aminopeptidase</keyword>
<dbReference type="STRING" id="29536.FLB_02770"/>
<dbReference type="InterPro" id="IPR050278">
    <property type="entry name" value="Serine_Prot_S9B/DPPIV"/>
</dbReference>
<dbReference type="eggNOG" id="COG1506">
    <property type="taxonomic scope" value="Bacteria"/>
</dbReference>
<dbReference type="Proteomes" id="UP000182961">
    <property type="component" value="Unassembled WGS sequence"/>
</dbReference>
<accession>A0A1I4WSV6</accession>
<dbReference type="PANTHER" id="PTHR11731">
    <property type="entry name" value="PROTEASE FAMILY S9B,C DIPEPTIDYL-PEPTIDASE IV-RELATED"/>
    <property type="match status" value="1"/>
</dbReference>
<keyword evidence="3" id="KW-0378">Hydrolase</keyword>
<organism evidence="3 4">
    <name type="scientific">Flavobacterium succinicans</name>
    <dbReference type="NCBI Taxonomy" id="29536"/>
    <lineage>
        <taxon>Bacteria</taxon>
        <taxon>Pseudomonadati</taxon>
        <taxon>Bacteroidota</taxon>
        <taxon>Flavobacteriia</taxon>
        <taxon>Flavobacteriales</taxon>
        <taxon>Flavobacteriaceae</taxon>
        <taxon>Flavobacterium</taxon>
    </lineage>
</organism>
<dbReference type="InterPro" id="IPR002469">
    <property type="entry name" value="Peptidase_S9B_N"/>
</dbReference>
<dbReference type="SUPFAM" id="SSF82171">
    <property type="entry name" value="DPP6 N-terminal domain-like"/>
    <property type="match status" value="1"/>
</dbReference>
<dbReference type="Gene3D" id="3.40.50.1820">
    <property type="entry name" value="alpha/beta hydrolase"/>
    <property type="match status" value="1"/>
</dbReference>
<proteinExistence type="predicted"/>
<dbReference type="eggNOG" id="COG0823">
    <property type="taxonomic scope" value="Bacteria"/>
</dbReference>
<reference evidence="4" key="1">
    <citation type="submission" date="2016-10" db="EMBL/GenBank/DDBJ databases">
        <authorList>
            <person name="Varghese N."/>
            <person name="Submissions S."/>
        </authorList>
    </citation>
    <scope>NUCLEOTIDE SEQUENCE [LARGE SCALE GENOMIC DNA]</scope>
    <source>
        <strain evidence="4">DSM 4002</strain>
    </source>
</reference>